<dbReference type="GO" id="GO:0051301">
    <property type="term" value="P:cell division"/>
    <property type="evidence" value="ECO:0007669"/>
    <property type="project" value="UniProtKB-KW"/>
</dbReference>
<evidence type="ECO:0000256" key="5">
    <source>
        <dbReference type="ARBA" id="ARBA00022829"/>
    </source>
</evidence>
<feature type="compositionally biased region" description="Polar residues" evidence="8">
    <location>
        <begin position="8"/>
        <end position="18"/>
    </location>
</feature>
<dbReference type="GO" id="GO:0005634">
    <property type="term" value="C:nucleus"/>
    <property type="evidence" value="ECO:0007669"/>
    <property type="project" value="UniProtKB-SubCell"/>
</dbReference>
<evidence type="ECO:0000256" key="1">
    <source>
        <dbReference type="ARBA" id="ARBA00004123"/>
    </source>
</evidence>
<protein>
    <submittedName>
        <fullName evidence="9">MAU2 chromatid cohesion factor</fullName>
    </submittedName>
</protein>
<feature type="compositionally biased region" description="Polar residues" evidence="8">
    <location>
        <begin position="147"/>
        <end position="159"/>
    </location>
</feature>
<dbReference type="GO" id="GO:0007064">
    <property type="term" value="P:mitotic sister chromatid cohesion"/>
    <property type="evidence" value="ECO:0007669"/>
    <property type="project" value="InterPro"/>
</dbReference>
<evidence type="ECO:0000256" key="6">
    <source>
        <dbReference type="ARBA" id="ARBA00023242"/>
    </source>
</evidence>
<evidence type="ECO:0000256" key="8">
    <source>
        <dbReference type="SAM" id="MobiDB-lite"/>
    </source>
</evidence>
<keyword evidence="10" id="KW-1185">Reference proteome</keyword>
<feature type="region of interest" description="Disordered" evidence="8">
    <location>
        <begin position="1"/>
        <end position="55"/>
    </location>
</feature>
<feature type="compositionally biased region" description="Low complexity" evidence="8">
    <location>
        <begin position="19"/>
        <end position="33"/>
    </location>
</feature>
<keyword evidence="7" id="KW-0131">Cell cycle</keyword>
<dbReference type="Proteomes" id="UP001174691">
    <property type="component" value="Unassembled WGS sequence"/>
</dbReference>
<evidence type="ECO:0000313" key="9">
    <source>
        <dbReference type="EMBL" id="KAJ9161261.1"/>
    </source>
</evidence>
<feature type="compositionally biased region" description="Polar residues" evidence="8">
    <location>
        <begin position="208"/>
        <end position="222"/>
    </location>
</feature>
<dbReference type="AlphaFoldDB" id="A0AA38SAI0"/>
<organism evidence="9 10">
    <name type="scientific">Coniochaeta hoffmannii</name>
    <dbReference type="NCBI Taxonomy" id="91930"/>
    <lineage>
        <taxon>Eukaryota</taxon>
        <taxon>Fungi</taxon>
        <taxon>Dikarya</taxon>
        <taxon>Ascomycota</taxon>
        <taxon>Pezizomycotina</taxon>
        <taxon>Sordariomycetes</taxon>
        <taxon>Sordariomycetidae</taxon>
        <taxon>Coniochaetales</taxon>
        <taxon>Coniochaetaceae</taxon>
        <taxon>Coniochaeta</taxon>
    </lineage>
</organism>
<gene>
    <name evidence="9" type="ORF">NKR19_g2466</name>
</gene>
<proteinExistence type="inferred from homology"/>
<comment type="caution">
    <text evidence="9">The sequence shown here is derived from an EMBL/GenBank/DDBJ whole genome shotgun (WGS) entry which is preliminary data.</text>
</comment>
<keyword evidence="6" id="KW-0539">Nucleus</keyword>
<feature type="compositionally biased region" description="Pro residues" evidence="8">
    <location>
        <begin position="160"/>
        <end position="172"/>
    </location>
</feature>
<dbReference type="GO" id="GO:0007059">
    <property type="term" value="P:chromosome segregation"/>
    <property type="evidence" value="ECO:0007669"/>
    <property type="project" value="UniProtKB-KW"/>
</dbReference>
<keyword evidence="3" id="KW-0132">Cell division</keyword>
<accession>A0AA38SAI0</accession>
<feature type="region of interest" description="Disordered" evidence="8">
    <location>
        <begin position="72"/>
        <end position="110"/>
    </location>
</feature>
<dbReference type="EMBL" id="JANBVN010000025">
    <property type="protein sequence ID" value="KAJ9161261.1"/>
    <property type="molecule type" value="Genomic_DNA"/>
</dbReference>
<comment type="subcellular location">
    <subcellularLocation>
        <location evidence="1">Nucleus</location>
    </subcellularLocation>
</comment>
<name>A0AA38SAI0_9PEZI</name>
<dbReference type="Pfam" id="PF10345">
    <property type="entry name" value="Cohesin_load"/>
    <property type="match status" value="1"/>
</dbReference>
<dbReference type="PANTHER" id="PTHR21394">
    <property type="entry name" value="MAU2 CHROMATID COHESION FACTOR HOMOLOG"/>
    <property type="match status" value="1"/>
</dbReference>
<keyword evidence="5" id="KW-0159">Chromosome partition</keyword>
<feature type="compositionally biased region" description="Polar residues" evidence="8">
    <location>
        <begin position="129"/>
        <end position="140"/>
    </location>
</feature>
<feature type="compositionally biased region" description="Low complexity" evidence="8">
    <location>
        <begin position="41"/>
        <end position="55"/>
    </location>
</feature>
<keyword evidence="4" id="KW-0498">Mitosis</keyword>
<evidence type="ECO:0000256" key="4">
    <source>
        <dbReference type="ARBA" id="ARBA00022776"/>
    </source>
</evidence>
<evidence type="ECO:0000256" key="2">
    <source>
        <dbReference type="ARBA" id="ARBA00008585"/>
    </source>
</evidence>
<evidence type="ECO:0000313" key="10">
    <source>
        <dbReference type="Proteomes" id="UP001174691"/>
    </source>
</evidence>
<feature type="region of interest" description="Disordered" evidence="8">
    <location>
        <begin position="129"/>
        <end position="222"/>
    </location>
</feature>
<dbReference type="InterPro" id="IPR019440">
    <property type="entry name" value="MAU2"/>
</dbReference>
<feature type="compositionally biased region" description="Low complexity" evidence="8">
    <location>
        <begin position="72"/>
        <end position="89"/>
    </location>
</feature>
<reference evidence="9" key="1">
    <citation type="submission" date="2022-07" db="EMBL/GenBank/DDBJ databases">
        <title>Fungi with potential for degradation of polypropylene.</title>
        <authorList>
            <person name="Gostincar C."/>
        </authorList>
    </citation>
    <scope>NUCLEOTIDE SEQUENCE</scope>
    <source>
        <strain evidence="9">EXF-13287</strain>
    </source>
</reference>
<comment type="similarity">
    <text evidence="2">Belongs to the SCC4/mau-2 family.</text>
</comment>
<sequence length="857" mass="93815">MTFRGSMPSGQAYNGQHVQPQIAPQIPSAQYPQFGNPYSDANANANAHYQNQQHQQYVQPGAYTQQPVLQPMQQPGQQQYYAPQQPQPQFSGYDGSYDRPPPPPPAAAAPVEFVNPSFLQQMPASAPSYQPLSIAASPSTALPPRQTVPQPASQPMSNQVPPPLPPHAPPGHPRSGRGSMSNSPQTEARRLGSQGTQVKSGSPAISKKTGSVGSAARSPSLSHASVQVDTLSLLVRVAEDCFSKARASARDVGKTLQPEAVKEYHKLIATGLGCLDVAMQSSKISPRLEARIRLRYANILVEETTNYMEAETTLLKGISLCERHRLRDLKFCMQYLQCKVLFQRNPKAALISVDSQISDCTTYKQIHWMYAFRFLKAGFYIQTGSPADPHALDNLRKLVAFGNQRGDKAICVMASLLEALAHLRTMKNVNDGVLRVQTCIAQASKYQLEETVRLPQLDVSLLLLDLACGLLQRQRPDINFNKFVAVQNRMEEMKTTHEWDTLTTEVLLPIKKQSGPSKNPAISAETCGIIREGQGAEDYIVIQALSRQQALTLAFTFQGLASLGKSSTKGRSTDVWTEGLKALQDPRSKPPATSLTEAIEQADWEKELFCYSNILIGLQAATLSNWVKVKKILQVLEEARPPPGILRLLALYLSGVFQQGVANLAGALRTFESPQFNLEVLSDATRGHIEKDLSILAALNRLWIMQNTTMVDEKKTAELLDRLGAVHTEHPDEEIRTAHHLVLATVPTNPPSSINQIKHHIGAALTAATKLGNTHCLAMALNLMRARLFENVVGDQAMKSAKAGAAQAKKSGNLLWMSVAEGMLAQTYEVHGQMAEARAARGDGIRRANEAFAMTKC</sequence>
<evidence type="ECO:0000256" key="3">
    <source>
        <dbReference type="ARBA" id="ARBA00022618"/>
    </source>
</evidence>
<evidence type="ECO:0000256" key="7">
    <source>
        <dbReference type="ARBA" id="ARBA00023306"/>
    </source>
</evidence>